<feature type="binding site" evidence="15">
    <location>
        <position position="471"/>
    </location>
    <ligand>
        <name>Mg(2+)</name>
        <dbReference type="ChEBI" id="CHEBI:18420"/>
        <note>shared with alpha subunit</note>
    </ligand>
</feature>
<feature type="domain" description="TRNA-binding" evidence="17">
    <location>
        <begin position="39"/>
        <end position="153"/>
    </location>
</feature>
<dbReference type="FunFam" id="3.50.40.10:FF:000001">
    <property type="entry name" value="Phenylalanine--tRNA ligase beta subunit"/>
    <property type="match status" value="1"/>
</dbReference>
<protein>
    <recommendedName>
        <fullName evidence="15">Phenylalanine--tRNA ligase beta subunit</fullName>
        <ecNumber evidence="15">6.1.1.20</ecNumber>
    </recommendedName>
    <alternativeName>
        <fullName evidence="15">Phenylalanyl-tRNA synthetase beta subunit</fullName>
        <shortName evidence="15">PheRS</shortName>
    </alternativeName>
</protein>
<comment type="subunit">
    <text evidence="3 15">Tetramer of two alpha and two beta subunits.</text>
</comment>
<dbReference type="GO" id="GO:0005524">
    <property type="term" value="F:ATP binding"/>
    <property type="evidence" value="ECO:0007669"/>
    <property type="project" value="UniProtKB-UniRule"/>
</dbReference>
<evidence type="ECO:0000256" key="16">
    <source>
        <dbReference type="PROSITE-ProRule" id="PRU00209"/>
    </source>
</evidence>
<dbReference type="Pfam" id="PF17759">
    <property type="entry name" value="tRNA_synthFbeta"/>
    <property type="match status" value="1"/>
</dbReference>
<evidence type="ECO:0000256" key="11">
    <source>
        <dbReference type="ARBA" id="ARBA00022884"/>
    </source>
</evidence>
<dbReference type="FunFam" id="2.40.50.140:FF:000045">
    <property type="entry name" value="Phenylalanine--tRNA ligase beta subunit"/>
    <property type="match status" value="1"/>
</dbReference>
<keyword evidence="8 15" id="KW-0547">Nucleotide-binding</keyword>
<dbReference type="SUPFAM" id="SSF55681">
    <property type="entry name" value="Class II aaRS and biotin synthetases"/>
    <property type="match status" value="1"/>
</dbReference>
<gene>
    <name evidence="15" type="primary">pheT</name>
    <name evidence="20" type="ORF">D2962_09280</name>
</gene>
<feature type="binding site" evidence="15">
    <location>
        <position position="461"/>
    </location>
    <ligand>
        <name>Mg(2+)</name>
        <dbReference type="ChEBI" id="CHEBI:18420"/>
        <note>shared with alpha subunit</note>
    </ligand>
</feature>
<evidence type="ECO:0000256" key="6">
    <source>
        <dbReference type="ARBA" id="ARBA00022598"/>
    </source>
</evidence>
<dbReference type="InterPro" id="IPR012340">
    <property type="entry name" value="NA-bd_OB-fold"/>
</dbReference>
<dbReference type="Pfam" id="PF03147">
    <property type="entry name" value="FDX-ACB"/>
    <property type="match status" value="1"/>
</dbReference>
<dbReference type="PANTHER" id="PTHR10947:SF0">
    <property type="entry name" value="PHENYLALANINE--TRNA LIGASE BETA SUBUNIT"/>
    <property type="match status" value="1"/>
</dbReference>
<dbReference type="InterPro" id="IPR004532">
    <property type="entry name" value="Phe-tRNA-ligase_IIc_bsu_bact"/>
</dbReference>
<dbReference type="PROSITE" id="PS51447">
    <property type="entry name" value="FDX_ACB"/>
    <property type="match status" value="1"/>
</dbReference>
<dbReference type="PANTHER" id="PTHR10947">
    <property type="entry name" value="PHENYLALANYL-TRNA SYNTHETASE BETA CHAIN AND LEUCINE-RICH REPEAT-CONTAINING PROTEIN 47"/>
    <property type="match status" value="1"/>
</dbReference>
<keyword evidence="4 15" id="KW-0963">Cytoplasm</keyword>
<dbReference type="GO" id="GO:0004826">
    <property type="term" value="F:phenylalanine-tRNA ligase activity"/>
    <property type="evidence" value="ECO:0007669"/>
    <property type="project" value="UniProtKB-UniRule"/>
</dbReference>
<dbReference type="NCBIfam" id="NF045760">
    <property type="entry name" value="YtpR"/>
    <property type="match status" value="1"/>
</dbReference>
<dbReference type="SUPFAM" id="SSF46955">
    <property type="entry name" value="Putative DNA-binding domain"/>
    <property type="match status" value="1"/>
</dbReference>
<dbReference type="SMART" id="SM00896">
    <property type="entry name" value="FDX-ACB"/>
    <property type="match status" value="1"/>
</dbReference>
<comment type="similarity">
    <text evidence="2 15">Belongs to the phenylalanyl-tRNA synthetase beta subunit family. Type 1 subfamily.</text>
</comment>
<evidence type="ECO:0000313" key="20">
    <source>
        <dbReference type="EMBL" id="AYO30776.1"/>
    </source>
</evidence>
<evidence type="ECO:0000256" key="4">
    <source>
        <dbReference type="ARBA" id="ARBA00022490"/>
    </source>
</evidence>
<dbReference type="EMBL" id="CP033169">
    <property type="protein sequence ID" value="AYO30776.1"/>
    <property type="molecule type" value="Genomic_DNA"/>
</dbReference>
<dbReference type="CDD" id="cd02796">
    <property type="entry name" value="tRNA_bind_bactPheRS"/>
    <property type="match status" value="1"/>
</dbReference>
<keyword evidence="11 16" id="KW-0694">RNA-binding</keyword>
<evidence type="ECO:0000256" key="5">
    <source>
        <dbReference type="ARBA" id="ARBA00022555"/>
    </source>
</evidence>
<dbReference type="InterPro" id="IPR009061">
    <property type="entry name" value="DNA-bd_dom_put_sf"/>
</dbReference>
<evidence type="ECO:0000256" key="12">
    <source>
        <dbReference type="ARBA" id="ARBA00022917"/>
    </source>
</evidence>
<dbReference type="CDD" id="cd00769">
    <property type="entry name" value="PheRS_beta_core"/>
    <property type="match status" value="1"/>
</dbReference>
<evidence type="ECO:0000256" key="2">
    <source>
        <dbReference type="ARBA" id="ARBA00008653"/>
    </source>
</evidence>
<evidence type="ECO:0000313" key="21">
    <source>
        <dbReference type="Proteomes" id="UP000280960"/>
    </source>
</evidence>
<dbReference type="AlphaFoldDB" id="A0A3G2R5N6"/>
<dbReference type="InterPro" id="IPR036690">
    <property type="entry name" value="Fdx_antiC-bd_sf"/>
</dbReference>
<keyword evidence="5 16" id="KW-0820">tRNA-binding</keyword>
<sequence length="798" mass="89489">MLVPLNWLKEYVNINEEIRSFTERLTMSGSNVEGIEELGKDIENVIIGRIEKIEKHSDADKLLVVQVNTGSKNIQVVTGATNIREKDLIPVALDGAVIHGGKKISSTKYRGVDSNGMLCSAKELGLDDHGLPEDMQNGILILPPDAPLGKDIKDYINLEDTVIDFEITPNRPDCLSIVGMARETAAAYKLELKIPSIILKEEARENAKDLARITIEARDLCKRYVARIIKDVKIEPSPLWMQRRLQACGVRPINNIVDITNYVMLELGQPLHAFDYDKLEGHSIIVRRGRDSENMVTLDGVARTLSSDMLVIADINKPVAIAGVMGGEESEIGPSTKCILLESANFAGPSIRRTSRKLGLRSEASMRFEKGLDPNICSTAADRACQLIEELGAGKVVKGYIDVYPEKVNPGKIVFRPERINRALGTKIPESEMIDILERLEIKIQKTPDGMFALIPTFRADIAKEADLVEEVGRIYGYDRLPSTLPQGDVTQGRLQTSQKLADTIKQVLTGHGYSEIYTYSFVSPGVFDRINTPSDSPLRQVITLMNPLGEEQSVMRTTLIPNMLDVVGYNLNQKIEEIRLFETGSVYIPKELPLTELPHESKKLAIGLSGKVLDFYELKKTIETLFAKLRIEHYTFEQYQHFAFHPGRCARVMIDEEELGIVGEIHPDVLENYDIDTRVYIAQLDMDLLIKKASTDIKFSALPRFPASDRDLAIIVEDRVPARDIIQVIKEAGGELVENVELFDIYRGDQIQRGFKSMAFSITYRAKDRTLTDEEVNAVHDRVRTKLVEKFNGTLRE</sequence>
<dbReference type="KEGG" id="bacg:D2962_09280"/>
<dbReference type="Proteomes" id="UP000280960">
    <property type="component" value="Chromosome"/>
</dbReference>
<dbReference type="GO" id="GO:0000049">
    <property type="term" value="F:tRNA binding"/>
    <property type="evidence" value="ECO:0007669"/>
    <property type="project" value="UniProtKB-UniRule"/>
</dbReference>
<dbReference type="Gene3D" id="3.30.70.380">
    <property type="entry name" value="Ferrodoxin-fold anticodon-binding domain"/>
    <property type="match status" value="1"/>
</dbReference>
<dbReference type="RefSeq" id="WP_122014804.1">
    <property type="nucleotide sequence ID" value="NZ_CP033169.1"/>
</dbReference>
<dbReference type="GO" id="GO:0016740">
    <property type="term" value="F:transferase activity"/>
    <property type="evidence" value="ECO:0007669"/>
    <property type="project" value="UniProtKB-ARBA"/>
</dbReference>
<keyword evidence="6 15" id="KW-0436">Ligase</keyword>
<dbReference type="FunFam" id="3.30.70.380:FF:000001">
    <property type="entry name" value="Phenylalanine--tRNA ligase beta subunit"/>
    <property type="match status" value="1"/>
</dbReference>
<dbReference type="Gene3D" id="3.30.930.10">
    <property type="entry name" value="Bira Bifunctional Protein, Domain 2"/>
    <property type="match status" value="1"/>
</dbReference>
<dbReference type="GO" id="GO:0009328">
    <property type="term" value="C:phenylalanine-tRNA ligase complex"/>
    <property type="evidence" value="ECO:0007669"/>
    <property type="project" value="TreeGrafter"/>
</dbReference>
<dbReference type="PROSITE" id="PS50886">
    <property type="entry name" value="TRBD"/>
    <property type="match status" value="1"/>
</dbReference>
<dbReference type="Pfam" id="PF01588">
    <property type="entry name" value="tRNA_bind"/>
    <property type="match status" value="1"/>
</dbReference>
<dbReference type="HAMAP" id="MF_00283">
    <property type="entry name" value="Phe_tRNA_synth_beta1"/>
    <property type="match status" value="1"/>
</dbReference>
<dbReference type="PROSITE" id="PS51483">
    <property type="entry name" value="B5"/>
    <property type="match status" value="1"/>
</dbReference>
<dbReference type="Gene3D" id="2.40.50.140">
    <property type="entry name" value="Nucleic acid-binding proteins"/>
    <property type="match status" value="1"/>
</dbReference>
<dbReference type="GO" id="GO:0006432">
    <property type="term" value="P:phenylalanyl-tRNA aminoacylation"/>
    <property type="evidence" value="ECO:0007669"/>
    <property type="project" value="UniProtKB-UniRule"/>
</dbReference>
<dbReference type="InterPro" id="IPR020825">
    <property type="entry name" value="Phe-tRNA_synthase-like_B3/B4"/>
</dbReference>
<dbReference type="FunFam" id="3.30.56.10:FF:000002">
    <property type="entry name" value="Phenylalanine--tRNA ligase beta subunit"/>
    <property type="match status" value="1"/>
</dbReference>
<organism evidence="20 21">
    <name type="scientific">Biomaibacter acetigenes</name>
    <dbReference type="NCBI Taxonomy" id="2316383"/>
    <lineage>
        <taxon>Bacteria</taxon>
        <taxon>Bacillati</taxon>
        <taxon>Bacillota</taxon>
        <taxon>Clostridia</taxon>
        <taxon>Thermosediminibacterales</taxon>
        <taxon>Tepidanaerobacteraceae</taxon>
        <taxon>Biomaibacter</taxon>
    </lineage>
</organism>
<dbReference type="InterPro" id="IPR005121">
    <property type="entry name" value="Fdx_antiC-bd"/>
</dbReference>
<comment type="subcellular location">
    <subcellularLocation>
        <location evidence="1 15">Cytoplasm</location>
    </subcellularLocation>
</comment>
<evidence type="ECO:0000256" key="13">
    <source>
        <dbReference type="ARBA" id="ARBA00023146"/>
    </source>
</evidence>
<dbReference type="InterPro" id="IPR002547">
    <property type="entry name" value="tRNA-bd_dom"/>
</dbReference>
<evidence type="ECO:0000259" key="19">
    <source>
        <dbReference type="PROSITE" id="PS51483"/>
    </source>
</evidence>
<evidence type="ECO:0000259" key="18">
    <source>
        <dbReference type="PROSITE" id="PS51447"/>
    </source>
</evidence>
<keyword evidence="7 15" id="KW-0479">Metal-binding</keyword>
<feature type="domain" description="B5" evidence="19">
    <location>
        <begin position="408"/>
        <end position="483"/>
    </location>
</feature>
<name>A0A3G2R5N6_9FIRM</name>
<proteinExistence type="inferred from homology"/>
<dbReference type="Pfam" id="PF03483">
    <property type="entry name" value="B3_4"/>
    <property type="match status" value="1"/>
</dbReference>
<feature type="binding site" evidence="15">
    <location>
        <position position="467"/>
    </location>
    <ligand>
        <name>Mg(2+)</name>
        <dbReference type="ChEBI" id="CHEBI:18420"/>
        <note>shared with alpha subunit</note>
    </ligand>
</feature>
<dbReference type="InterPro" id="IPR045060">
    <property type="entry name" value="Phe-tRNA-ligase_IIc_bsu"/>
</dbReference>
<evidence type="ECO:0000256" key="15">
    <source>
        <dbReference type="HAMAP-Rule" id="MF_00283"/>
    </source>
</evidence>
<reference evidence="20 21" key="1">
    <citation type="submission" date="2018-10" db="EMBL/GenBank/DDBJ databases">
        <authorList>
            <person name="Zhang X."/>
        </authorList>
    </citation>
    <scope>NUCLEOTIDE SEQUENCE [LARGE SCALE GENOMIC DNA]</scope>
    <source>
        <strain evidence="20 21">SK-G1</strain>
    </source>
</reference>
<dbReference type="InterPro" id="IPR045864">
    <property type="entry name" value="aa-tRNA-synth_II/BPL/LPL"/>
</dbReference>
<evidence type="ECO:0000256" key="1">
    <source>
        <dbReference type="ARBA" id="ARBA00004496"/>
    </source>
</evidence>
<dbReference type="SUPFAM" id="SSF56037">
    <property type="entry name" value="PheT/TilS domain"/>
    <property type="match status" value="1"/>
</dbReference>
<evidence type="ECO:0000256" key="9">
    <source>
        <dbReference type="ARBA" id="ARBA00022840"/>
    </source>
</evidence>
<dbReference type="SMART" id="SM00873">
    <property type="entry name" value="B3_4"/>
    <property type="match status" value="1"/>
</dbReference>
<feature type="binding site" evidence="15">
    <location>
        <position position="470"/>
    </location>
    <ligand>
        <name>Mg(2+)</name>
        <dbReference type="ChEBI" id="CHEBI:18420"/>
        <note>shared with alpha subunit</note>
    </ligand>
</feature>
<comment type="cofactor">
    <cofactor evidence="15">
        <name>Mg(2+)</name>
        <dbReference type="ChEBI" id="CHEBI:18420"/>
    </cofactor>
    <text evidence="15">Binds 2 magnesium ions per tetramer.</text>
</comment>
<evidence type="ECO:0000256" key="14">
    <source>
        <dbReference type="ARBA" id="ARBA00049255"/>
    </source>
</evidence>
<keyword evidence="12 15" id="KW-0648">Protein biosynthesis</keyword>
<comment type="catalytic activity">
    <reaction evidence="14 15">
        <text>tRNA(Phe) + L-phenylalanine + ATP = L-phenylalanyl-tRNA(Phe) + AMP + diphosphate + H(+)</text>
        <dbReference type="Rhea" id="RHEA:19413"/>
        <dbReference type="Rhea" id="RHEA-COMP:9668"/>
        <dbReference type="Rhea" id="RHEA-COMP:9699"/>
        <dbReference type="ChEBI" id="CHEBI:15378"/>
        <dbReference type="ChEBI" id="CHEBI:30616"/>
        <dbReference type="ChEBI" id="CHEBI:33019"/>
        <dbReference type="ChEBI" id="CHEBI:58095"/>
        <dbReference type="ChEBI" id="CHEBI:78442"/>
        <dbReference type="ChEBI" id="CHEBI:78531"/>
        <dbReference type="ChEBI" id="CHEBI:456215"/>
        <dbReference type="EC" id="6.1.1.20"/>
    </reaction>
</comment>
<evidence type="ECO:0000256" key="10">
    <source>
        <dbReference type="ARBA" id="ARBA00022842"/>
    </source>
</evidence>
<dbReference type="InterPro" id="IPR005147">
    <property type="entry name" value="tRNA_synthase_B5-dom"/>
</dbReference>
<dbReference type="GO" id="GO:0000287">
    <property type="term" value="F:magnesium ion binding"/>
    <property type="evidence" value="ECO:0007669"/>
    <property type="project" value="UniProtKB-UniRule"/>
</dbReference>
<keyword evidence="9 15" id="KW-0067">ATP-binding</keyword>
<dbReference type="SMART" id="SM00874">
    <property type="entry name" value="B5"/>
    <property type="match status" value="1"/>
</dbReference>
<dbReference type="SUPFAM" id="SSF50249">
    <property type="entry name" value="Nucleic acid-binding proteins"/>
    <property type="match status" value="1"/>
</dbReference>
<dbReference type="InterPro" id="IPR005146">
    <property type="entry name" value="B3/B4_tRNA-bd"/>
</dbReference>
<dbReference type="NCBIfam" id="TIGR00472">
    <property type="entry name" value="pheT_bact"/>
    <property type="match status" value="1"/>
</dbReference>
<dbReference type="Gene3D" id="3.50.40.10">
    <property type="entry name" value="Phenylalanyl-trna Synthetase, Chain B, domain 3"/>
    <property type="match status" value="1"/>
</dbReference>
<evidence type="ECO:0000256" key="8">
    <source>
        <dbReference type="ARBA" id="ARBA00022741"/>
    </source>
</evidence>
<evidence type="ECO:0000259" key="17">
    <source>
        <dbReference type="PROSITE" id="PS50886"/>
    </source>
</evidence>
<dbReference type="InterPro" id="IPR033714">
    <property type="entry name" value="tRNA_bind_bactPheRS"/>
</dbReference>
<keyword evidence="13 15" id="KW-0030">Aminoacyl-tRNA synthetase</keyword>
<keyword evidence="21" id="KW-1185">Reference proteome</keyword>
<dbReference type="InterPro" id="IPR041616">
    <property type="entry name" value="PheRS_beta_core"/>
</dbReference>
<feature type="domain" description="FDX-ACB" evidence="18">
    <location>
        <begin position="704"/>
        <end position="797"/>
    </location>
</feature>
<dbReference type="Pfam" id="PF03484">
    <property type="entry name" value="B5"/>
    <property type="match status" value="1"/>
</dbReference>
<dbReference type="EC" id="6.1.1.20" evidence="15"/>
<dbReference type="GO" id="GO:0140096">
    <property type="term" value="F:catalytic activity, acting on a protein"/>
    <property type="evidence" value="ECO:0007669"/>
    <property type="project" value="UniProtKB-ARBA"/>
</dbReference>
<dbReference type="Gene3D" id="3.30.56.10">
    <property type="match status" value="2"/>
</dbReference>
<evidence type="ECO:0000256" key="3">
    <source>
        <dbReference type="ARBA" id="ARBA00011209"/>
    </source>
</evidence>
<evidence type="ECO:0000256" key="7">
    <source>
        <dbReference type="ARBA" id="ARBA00022723"/>
    </source>
</evidence>
<keyword evidence="10 15" id="KW-0460">Magnesium</keyword>
<accession>A0A3G2R5N6</accession>
<dbReference type="SUPFAM" id="SSF54991">
    <property type="entry name" value="Anticodon-binding domain of PheRS"/>
    <property type="match status" value="1"/>
</dbReference>